<evidence type="ECO:0000256" key="6">
    <source>
        <dbReference type="SAM" id="Phobius"/>
    </source>
</evidence>
<comment type="caution">
    <text evidence="7">The sequence shown here is derived from an EMBL/GenBank/DDBJ whole genome shotgun (WGS) entry which is preliminary data.</text>
</comment>
<feature type="transmembrane region" description="Helical" evidence="6">
    <location>
        <begin position="197"/>
        <end position="219"/>
    </location>
</feature>
<proteinExistence type="predicted"/>
<dbReference type="Proteomes" id="UP001141259">
    <property type="component" value="Unassembled WGS sequence"/>
</dbReference>
<evidence type="ECO:0000256" key="2">
    <source>
        <dbReference type="ARBA" id="ARBA00022475"/>
    </source>
</evidence>
<feature type="transmembrane region" description="Helical" evidence="6">
    <location>
        <begin position="41"/>
        <end position="61"/>
    </location>
</feature>
<accession>A0A9X2ZZI9</accession>
<dbReference type="EMBL" id="JANYMP010000002">
    <property type="protein sequence ID" value="MCS7475933.1"/>
    <property type="molecule type" value="Genomic_DNA"/>
</dbReference>
<keyword evidence="8" id="KW-1185">Reference proteome</keyword>
<evidence type="ECO:0000313" key="8">
    <source>
        <dbReference type="Proteomes" id="UP001141259"/>
    </source>
</evidence>
<gene>
    <name evidence="7" type="ORF">NZH93_03630</name>
</gene>
<dbReference type="PANTHER" id="PTHR40277:SF1">
    <property type="entry name" value="BLL5419 PROTEIN"/>
    <property type="match status" value="1"/>
</dbReference>
<organism evidence="7 8">
    <name type="scientific">Umezawaea endophytica</name>
    <dbReference type="NCBI Taxonomy" id="1654476"/>
    <lineage>
        <taxon>Bacteria</taxon>
        <taxon>Bacillati</taxon>
        <taxon>Actinomycetota</taxon>
        <taxon>Actinomycetes</taxon>
        <taxon>Pseudonocardiales</taxon>
        <taxon>Pseudonocardiaceae</taxon>
        <taxon>Umezawaea</taxon>
    </lineage>
</organism>
<dbReference type="PANTHER" id="PTHR40277">
    <property type="entry name" value="BLL5419 PROTEIN"/>
    <property type="match status" value="1"/>
</dbReference>
<keyword evidence="4 6" id="KW-1133">Transmembrane helix</keyword>
<sequence length="321" mass="32744">MRRAWPWLRLLVAVGILVALGARLGTDAFLDGLRAVDGWAVLAALGIGLLTTVLSAWRWVVIARALGLPLSLGTAVADYYRGLLLNSVLPAGVLGDVDRAVNHGKQSGDVGRGVRAVVFERFAGQVVLISVGVAVLLTQPVLAVDLTPNAGVLVAVLVGLAAVAALAGRSAKVRRAVATTWVDARVGLFSRHAMPRVAALSAATLAGHVALFLVAARAAGSTASAAQLVPLIVLALLVMGLPVNIGGFGPREAFLAVAFGAAGLGAAQGLTTGVVYGVLAMVAALPGVLVLFRGRASRLQQVEVLPERLGQAREQGLALAS</sequence>
<evidence type="ECO:0000256" key="4">
    <source>
        <dbReference type="ARBA" id="ARBA00022989"/>
    </source>
</evidence>
<dbReference type="AlphaFoldDB" id="A0A9X2ZZI9"/>
<keyword evidence="3 6" id="KW-0812">Transmembrane</keyword>
<dbReference type="Pfam" id="PF03706">
    <property type="entry name" value="LPG_synthase_TM"/>
    <property type="match status" value="1"/>
</dbReference>
<feature type="transmembrane region" description="Helical" evidence="6">
    <location>
        <begin position="122"/>
        <end position="144"/>
    </location>
</feature>
<feature type="transmembrane region" description="Helical" evidence="6">
    <location>
        <begin position="274"/>
        <end position="292"/>
    </location>
</feature>
<keyword evidence="2" id="KW-1003">Cell membrane</keyword>
<feature type="transmembrane region" description="Helical" evidence="6">
    <location>
        <begin position="150"/>
        <end position="168"/>
    </location>
</feature>
<evidence type="ECO:0000313" key="7">
    <source>
        <dbReference type="EMBL" id="MCS7475933.1"/>
    </source>
</evidence>
<dbReference type="GO" id="GO:0005886">
    <property type="term" value="C:plasma membrane"/>
    <property type="evidence" value="ECO:0007669"/>
    <property type="project" value="UniProtKB-SubCell"/>
</dbReference>
<name>A0A9X2ZZI9_9PSEU</name>
<evidence type="ECO:0000256" key="3">
    <source>
        <dbReference type="ARBA" id="ARBA00022692"/>
    </source>
</evidence>
<feature type="transmembrane region" description="Helical" evidence="6">
    <location>
        <begin position="252"/>
        <end position="268"/>
    </location>
</feature>
<dbReference type="RefSeq" id="WP_259621457.1">
    <property type="nucleotide sequence ID" value="NZ_JANYMP010000002.1"/>
</dbReference>
<protein>
    <submittedName>
        <fullName evidence="7">Flippase-like domain-containing protein</fullName>
    </submittedName>
</protein>
<comment type="subcellular location">
    <subcellularLocation>
        <location evidence="1">Cell membrane</location>
        <topology evidence="1">Multi-pass membrane protein</topology>
    </subcellularLocation>
</comment>
<feature type="transmembrane region" description="Helical" evidence="6">
    <location>
        <begin position="225"/>
        <end position="245"/>
    </location>
</feature>
<keyword evidence="5 6" id="KW-0472">Membrane</keyword>
<evidence type="ECO:0000256" key="1">
    <source>
        <dbReference type="ARBA" id="ARBA00004651"/>
    </source>
</evidence>
<dbReference type="InterPro" id="IPR022791">
    <property type="entry name" value="L-PG_synthase/AglD"/>
</dbReference>
<evidence type="ECO:0000256" key="5">
    <source>
        <dbReference type="ARBA" id="ARBA00023136"/>
    </source>
</evidence>
<reference evidence="7" key="1">
    <citation type="submission" date="2022-08" db="EMBL/GenBank/DDBJ databases">
        <authorList>
            <person name="Tistechok S."/>
            <person name="Samborskyy M."/>
            <person name="Roman I."/>
        </authorList>
    </citation>
    <scope>NUCLEOTIDE SEQUENCE</scope>
    <source>
        <strain evidence="7">DSM 103496</strain>
    </source>
</reference>